<feature type="compositionally biased region" description="Basic and acidic residues" evidence="5">
    <location>
        <begin position="146"/>
        <end position="159"/>
    </location>
</feature>
<accession>A0A1D2MXP5</accession>
<evidence type="ECO:0000256" key="3">
    <source>
        <dbReference type="ARBA" id="ARBA00022705"/>
    </source>
</evidence>
<dbReference type="GO" id="GO:0005663">
    <property type="term" value="C:DNA replication factor C complex"/>
    <property type="evidence" value="ECO:0007669"/>
    <property type="project" value="InterPro"/>
</dbReference>
<dbReference type="OrthoDB" id="446168at2759"/>
<dbReference type="Proteomes" id="UP000094527">
    <property type="component" value="Unassembled WGS sequence"/>
</dbReference>
<dbReference type="AlphaFoldDB" id="A0A1D2MXP5"/>
<keyword evidence="3 4" id="KW-0235">DNA replication</keyword>
<dbReference type="Gene3D" id="3.40.50.10190">
    <property type="entry name" value="BRCT domain"/>
    <property type="match status" value="1"/>
</dbReference>
<dbReference type="InterPro" id="IPR027417">
    <property type="entry name" value="P-loop_NTPase"/>
</dbReference>
<dbReference type="OMA" id="ISSECMA"/>
<gene>
    <name evidence="7" type="ORF">Ocin01_08873</name>
</gene>
<feature type="compositionally biased region" description="Basic and acidic residues" evidence="5">
    <location>
        <begin position="39"/>
        <end position="57"/>
    </location>
</feature>
<dbReference type="InterPro" id="IPR008921">
    <property type="entry name" value="DNA_pol3_clamp-load_cplx_C"/>
</dbReference>
<dbReference type="PROSITE" id="PS50172">
    <property type="entry name" value="BRCT"/>
    <property type="match status" value="1"/>
</dbReference>
<dbReference type="GO" id="GO:0006281">
    <property type="term" value="P:DNA repair"/>
    <property type="evidence" value="ECO:0007669"/>
    <property type="project" value="InterPro"/>
</dbReference>
<evidence type="ECO:0000256" key="2">
    <source>
        <dbReference type="ARBA" id="ARBA00020401"/>
    </source>
</evidence>
<keyword evidence="4" id="KW-0067">ATP-binding</keyword>
<dbReference type="Gene3D" id="3.40.50.300">
    <property type="entry name" value="P-loop containing nucleotide triphosphate hydrolases"/>
    <property type="match status" value="1"/>
</dbReference>
<dbReference type="InterPro" id="IPR003959">
    <property type="entry name" value="ATPase_AAA_core"/>
</dbReference>
<feature type="compositionally biased region" description="Low complexity" evidence="5">
    <location>
        <begin position="8"/>
        <end position="20"/>
    </location>
</feature>
<dbReference type="GO" id="GO:0005634">
    <property type="term" value="C:nucleus"/>
    <property type="evidence" value="ECO:0007669"/>
    <property type="project" value="UniProtKB-SubCell"/>
</dbReference>
<dbReference type="Pfam" id="PF08519">
    <property type="entry name" value="RFC1"/>
    <property type="match status" value="1"/>
</dbReference>
<evidence type="ECO:0000256" key="4">
    <source>
        <dbReference type="PIRNR" id="PIRNR036578"/>
    </source>
</evidence>
<dbReference type="InterPro" id="IPR036420">
    <property type="entry name" value="BRCT_dom_sf"/>
</dbReference>
<dbReference type="Pfam" id="PF00533">
    <property type="entry name" value="BRCT"/>
    <property type="match status" value="1"/>
</dbReference>
<dbReference type="CDD" id="cd00009">
    <property type="entry name" value="AAA"/>
    <property type="match status" value="1"/>
</dbReference>
<comment type="caution">
    <text evidence="7">The sequence shown here is derived from an EMBL/GenBank/DDBJ whole genome shotgun (WGS) entry which is preliminary data.</text>
</comment>
<dbReference type="InterPro" id="IPR012178">
    <property type="entry name" value="RFC1"/>
</dbReference>
<keyword evidence="8" id="KW-1185">Reference proteome</keyword>
<dbReference type="InterPro" id="IPR013725">
    <property type="entry name" value="DNA_replication_fac_RFC1_C"/>
</dbReference>
<feature type="compositionally biased region" description="Basic residues" evidence="5">
    <location>
        <begin position="216"/>
        <end position="229"/>
    </location>
</feature>
<dbReference type="SMART" id="SM00382">
    <property type="entry name" value="AAA"/>
    <property type="match status" value="1"/>
</dbReference>
<dbReference type="SUPFAM" id="SSF52113">
    <property type="entry name" value="BRCT domain"/>
    <property type="match status" value="1"/>
</dbReference>
<sequence length="832" mass="93543">MKVNKPGSRSSSQRVLRSSSGAAQEKTKKDDPLNVSCENSDREDALRRRLERGRESVIEDDDDESSDGEEVGRSKRKARVLSDSDEDDLRSSEGKFPVDKSAAKKQPKSNQGDASVPTTKIGSKKTLKSKPRTAKRSVPEDDEEDYIPRKDPQLRDQQVRKTLSNFKRNKVFTIDTDDEEEDTEDEEMDTEEDEEMDSDDEEMNSDDEEEMDTKPAKKTNTKRSVKRNKLGRQDIGTPDCLKNQVFVMAGVLHSMERDECKNLIIKYGGRVTTTVSGKTNYLIVGENPGQSSLKKAKQLKTPQITEDDLLEMIRNGTAQDSGLDYTPGVIVGQMKTESDDDLDYSIFDTPPKKEEIAAKKKDLVPKKQKAVTLLKKDPPRKVKEYENVAAKVETKSALPSSSTLPAAPIVVPPAAPEELPPATPVVFSPAHELLWVEKYKPQTLDSVLGQGLSWSNSGKLVRWLQNWFIYHGTSKNKVKAAPKTGFKDAEGKTFKAALLSGPPGIGKTLIAQLAVHEVGFDALELNASDQRNKKELHENVADALSSKSLGYGMYNELTRKHVLIMDEVEGMFSNEDRGGLQELVELIKTSRVPLICICNERFHSKIRTLATYCFDFEVNFTSRLYSSSRGLYLKYALRRTLHIPQERVQQLITSSDSDARQILHQLQLFKEGKSDQAYNPQKNLKLGPFDVVRKVFVKSERDQMSIDDKAELFSQDYNLGPLFLQDTYLQMKPTAAEGRPCKHLDLIAKTAGSIADADLIESVMRKSQTPELLPIQAVFASVMPGEYMESTWMPRFNFQNGSGRIRLKTRIVAIFLACTRIFIPISREAWRL</sequence>
<dbReference type="Pfam" id="PF00004">
    <property type="entry name" value="AAA"/>
    <property type="match status" value="1"/>
</dbReference>
<feature type="compositionally biased region" description="Polar residues" evidence="5">
    <location>
        <begin position="108"/>
        <end position="121"/>
    </location>
</feature>
<dbReference type="Gene3D" id="1.20.272.10">
    <property type="match status" value="1"/>
</dbReference>
<dbReference type="GO" id="GO:0003689">
    <property type="term" value="F:DNA clamp loader activity"/>
    <property type="evidence" value="ECO:0007669"/>
    <property type="project" value="UniProtKB-UniRule"/>
</dbReference>
<evidence type="ECO:0000313" key="7">
    <source>
        <dbReference type="EMBL" id="ODM97807.1"/>
    </source>
</evidence>
<dbReference type="GO" id="GO:0003677">
    <property type="term" value="F:DNA binding"/>
    <property type="evidence" value="ECO:0007669"/>
    <property type="project" value="InterPro"/>
</dbReference>
<dbReference type="FunFam" id="1.20.272.10:FF:000005">
    <property type="entry name" value="Replication factor C subunit 1"/>
    <property type="match status" value="1"/>
</dbReference>
<dbReference type="PANTHER" id="PTHR23389">
    <property type="entry name" value="CHROMOSOME TRANSMISSION FIDELITY FACTOR 18"/>
    <property type="match status" value="1"/>
</dbReference>
<organism evidence="7 8">
    <name type="scientific">Orchesella cincta</name>
    <name type="common">Springtail</name>
    <name type="synonym">Podura cincta</name>
    <dbReference type="NCBI Taxonomy" id="48709"/>
    <lineage>
        <taxon>Eukaryota</taxon>
        <taxon>Metazoa</taxon>
        <taxon>Ecdysozoa</taxon>
        <taxon>Arthropoda</taxon>
        <taxon>Hexapoda</taxon>
        <taxon>Collembola</taxon>
        <taxon>Entomobryomorpha</taxon>
        <taxon>Entomobryoidea</taxon>
        <taxon>Orchesellidae</taxon>
        <taxon>Orchesellinae</taxon>
        <taxon>Orchesella</taxon>
    </lineage>
</organism>
<evidence type="ECO:0000256" key="5">
    <source>
        <dbReference type="SAM" id="MobiDB-lite"/>
    </source>
</evidence>
<dbReference type="GO" id="GO:0005524">
    <property type="term" value="F:ATP binding"/>
    <property type="evidence" value="ECO:0007669"/>
    <property type="project" value="UniProtKB-UniRule"/>
</dbReference>
<dbReference type="SUPFAM" id="SSF52540">
    <property type="entry name" value="P-loop containing nucleoside triphosphate hydrolases"/>
    <property type="match status" value="1"/>
</dbReference>
<dbReference type="GO" id="GO:0006260">
    <property type="term" value="P:DNA replication"/>
    <property type="evidence" value="ECO:0007669"/>
    <property type="project" value="UniProtKB-KW"/>
</dbReference>
<dbReference type="PANTHER" id="PTHR23389:SF6">
    <property type="entry name" value="REPLICATION FACTOR C SUBUNIT 1"/>
    <property type="match status" value="1"/>
</dbReference>
<evidence type="ECO:0000256" key="1">
    <source>
        <dbReference type="ARBA" id="ARBA00006116"/>
    </source>
</evidence>
<feature type="domain" description="BRCT" evidence="6">
    <location>
        <begin position="236"/>
        <end position="316"/>
    </location>
</feature>
<dbReference type="InterPro" id="IPR001357">
    <property type="entry name" value="BRCT_dom"/>
</dbReference>
<keyword evidence="4" id="KW-0539">Nucleus</keyword>
<dbReference type="GO" id="GO:0016887">
    <property type="term" value="F:ATP hydrolysis activity"/>
    <property type="evidence" value="ECO:0007669"/>
    <property type="project" value="InterPro"/>
</dbReference>
<dbReference type="SUPFAM" id="SSF48019">
    <property type="entry name" value="post-AAA+ oligomerization domain-like"/>
    <property type="match status" value="1"/>
</dbReference>
<name>A0A1D2MXP5_ORCCI</name>
<keyword evidence="4" id="KW-0547">Nucleotide-binding</keyword>
<protein>
    <recommendedName>
        <fullName evidence="2 4">Replication factor C subunit 1</fullName>
    </recommendedName>
</protein>
<feature type="compositionally biased region" description="Basic residues" evidence="5">
    <location>
        <begin position="122"/>
        <end position="135"/>
    </location>
</feature>
<comment type="subcellular location">
    <subcellularLocation>
        <location evidence="4">Nucleus</location>
    </subcellularLocation>
</comment>
<reference evidence="7 8" key="1">
    <citation type="journal article" date="2016" name="Genome Biol. Evol.">
        <title>Gene Family Evolution Reflects Adaptation to Soil Environmental Stressors in the Genome of the Collembolan Orchesella cincta.</title>
        <authorList>
            <person name="Faddeeva-Vakhrusheva A."/>
            <person name="Derks M.F."/>
            <person name="Anvar S.Y."/>
            <person name="Agamennone V."/>
            <person name="Suring W."/>
            <person name="Smit S."/>
            <person name="van Straalen N.M."/>
            <person name="Roelofs D."/>
        </authorList>
    </citation>
    <scope>NUCLEOTIDE SEQUENCE [LARGE SCALE GENOMIC DNA]</scope>
    <source>
        <tissue evidence="7">Mixed pool</tissue>
    </source>
</reference>
<feature type="compositionally biased region" description="Basic and acidic residues" evidence="5">
    <location>
        <begin position="89"/>
        <end position="102"/>
    </location>
</feature>
<dbReference type="SMART" id="SM00292">
    <property type="entry name" value="BRCT"/>
    <property type="match status" value="1"/>
</dbReference>
<comment type="similarity">
    <text evidence="1 4">Belongs to the activator 1 large subunit family.</text>
</comment>
<dbReference type="PIRSF" id="PIRSF036578">
    <property type="entry name" value="RFC1"/>
    <property type="match status" value="1"/>
</dbReference>
<dbReference type="STRING" id="48709.A0A1D2MXP5"/>
<feature type="compositionally biased region" description="Acidic residues" evidence="5">
    <location>
        <begin position="175"/>
        <end position="211"/>
    </location>
</feature>
<evidence type="ECO:0000259" key="6">
    <source>
        <dbReference type="PROSITE" id="PS50172"/>
    </source>
</evidence>
<evidence type="ECO:0000313" key="8">
    <source>
        <dbReference type="Proteomes" id="UP000094527"/>
    </source>
</evidence>
<feature type="region of interest" description="Disordered" evidence="5">
    <location>
        <begin position="1"/>
        <end position="229"/>
    </location>
</feature>
<dbReference type="EMBL" id="LJIJ01000409">
    <property type="protein sequence ID" value="ODM97807.1"/>
    <property type="molecule type" value="Genomic_DNA"/>
</dbReference>
<dbReference type="FunFam" id="3.40.50.300:FF:000395">
    <property type="entry name" value="Replication factor C subunit 1"/>
    <property type="match status" value="1"/>
</dbReference>
<dbReference type="InterPro" id="IPR003593">
    <property type="entry name" value="AAA+_ATPase"/>
</dbReference>
<feature type="compositionally biased region" description="Acidic residues" evidence="5">
    <location>
        <begin position="58"/>
        <end position="69"/>
    </location>
</feature>
<proteinExistence type="inferred from homology"/>